<evidence type="ECO:0000313" key="3">
    <source>
        <dbReference type="Proteomes" id="UP000611640"/>
    </source>
</evidence>
<evidence type="ECO:0000313" key="2">
    <source>
        <dbReference type="EMBL" id="BCJ34861.1"/>
    </source>
</evidence>
<feature type="domain" description="HTH arsR-type" evidence="1">
    <location>
        <begin position="12"/>
        <end position="115"/>
    </location>
</feature>
<keyword evidence="3" id="KW-1185">Reference proteome</keyword>
<sequence length="189" mass="20886">MSKPVVELTDPRALRALAHPLRLALLGLLRREGPLTATRAGQLLDESSASCSFHLRQLAKYGLVEEAAGGTGRQRPWQATARATSWPSRPASMEVRAATDALSAVIAERYLAAMLDWIGRRESEPSEWRQAPFGDQDVYLTADEMAELAERTAALFAPYLPRTDDESLRPAGARRVMYLDVALPIDRRS</sequence>
<name>A0A7R7DNP6_9ACTN</name>
<dbReference type="EMBL" id="AP023355">
    <property type="protein sequence ID" value="BCJ34861.1"/>
    <property type="molecule type" value="Genomic_DNA"/>
</dbReference>
<evidence type="ECO:0000259" key="1">
    <source>
        <dbReference type="SMART" id="SM00418"/>
    </source>
</evidence>
<dbReference type="Gene3D" id="1.10.10.10">
    <property type="entry name" value="Winged helix-like DNA-binding domain superfamily/Winged helix DNA-binding domain"/>
    <property type="match status" value="1"/>
</dbReference>
<dbReference type="GO" id="GO:0003700">
    <property type="term" value="F:DNA-binding transcription factor activity"/>
    <property type="evidence" value="ECO:0007669"/>
    <property type="project" value="InterPro"/>
</dbReference>
<reference evidence="2 3" key="1">
    <citation type="submission" date="2020-08" db="EMBL/GenBank/DDBJ databases">
        <title>Whole genome shotgun sequence of Actinocatenispora thailandica NBRC 105041.</title>
        <authorList>
            <person name="Komaki H."/>
            <person name="Tamura T."/>
        </authorList>
    </citation>
    <scope>NUCLEOTIDE SEQUENCE [LARGE SCALE GENOMIC DNA]</scope>
    <source>
        <strain evidence="2 3">NBRC 105041</strain>
    </source>
</reference>
<dbReference type="InterPro" id="IPR036390">
    <property type="entry name" value="WH_DNA-bd_sf"/>
</dbReference>
<dbReference type="Proteomes" id="UP000611640">
    <property type="component" value="Chromosome"/>
</dbReference>
<dbReference type="InterPro" id="IPR036388">
    <property type="entry name" value="WH-like_DNA-bd_sf"/>
</dbReference>
<dbReference type="KEGG" id="atl:Athai_23640"/>
<dbReference type="RefSeq" id="WP_203961527.1">
    <property type="nucleotide sequence ID" value="NZ_AP023355.1"/>
</dbReference>
<dbReference type="AlphaFoldDB" id="A0A7R7DNP6"/>
<dbReference type="Pfam" id="PF12840">
    <property type="entry name" value="HTH_20"/>
    <property type="match status" value="1"/>
</dbReference>
<proteinExistence type="predicted"/>
<accession>A0A7R7DNP6</accession>
<organism evidence="2 3">
    <name type="scientific">Actinocatenispora thailandica</name>
    <dbReference type="NCBI Taxonomy" id="227318"/>
    <lineage>
        <taxon>Bacteria</taxon>
        <taxon>Bacillati</taxon>
        <taxon>Actinomycetota</taxon>
        <taxon>Actinomycetes</taxon>
        <taxon>Micromonosporales</taxon>
        <taxon>Micromonosporaceae</taxon>
        <taxon>Actinocatenispora</taxon>
    </lineage>
</organism>
<protein>
    <submittedName>
        <fullName evidence="2">Transcriptional regulator</fullName>
    </submittedName>
</protein>
<gene>
    <name evidence="2" type="ORF">Athai_23640</name>
</gene>
<dbReference type="SMART" id="SM00418">
    <property type="entry name" value="HTH_ARSR"/>
    <property type="match status" value="1"/>
</dbReference>
<dbReference type="SUPFAM" id="SSF46785">
    <property type="entry name" value="Winged helix' DNA-binding domain"/>
    <property type="match status" value="1"/>
</dbReference>
<dbReference type="InterPro" id="IPR001845">
    <property type="entry name" value="HTH_ArsR_DNA-bd_dom"/>
</dbReference>